<dbReference type="PROSITE" id="PS51257">
    <property type="entry name" value="PROKAR_LIPOPROTEIN"/>
    <property type="match status" value="1"/>
</dbReference>
<dbReference type="Pfam" id="PF02424">
    <property type="entry name" value="ApbE"/>
    <property type="match status" value="1"/>
</dbReference>
<evidence type="ECO:0000256" key="7">
    <source>
        <dbReference type="ARBA" id="ARBA00022842"/>
    </source>
</evidence>
<dbReference type="Proteomes" id="UP000824162">
    <property type="component" value="Unassembled WGS sequence"/>
</dbReference>
<evidence type="ECO:0000256" key="2">
    <source>
        <dbReference type="ARBA" id="ARBA00016337"/>
    </source>
</evidence>
<dbReference type="PANTHER" id="PTHR30040:SF2">
    <property type="entry name" value="FAD:PROTEIN FMN TRANSFERASE"/>
    <property type="match status" value="1"/>
</dbReference>
<evidence type="ECO:0000256" key="10">
    <source>
        <dbReference type="PIRNR" id="PIRNR006268"/>
    </source>
</evidence>
<dbReference type="EMBL" id="DXIJ01000061">
    <property type="protein sequence ID" value="HIV85788.1"/>
    <property type="molecule type" value="Genomic_DNA"/>
</dbReference>
<dbReference type="PANTHER" id="PTHR30040">
    <property type="entry name" value="THIAMINE BIOSYNTHESIS LIPOPROTEIN APBE"/>
    <property type="match status" value="1"/>
</dbReference>
<comment type="catalytic activity">
    <reaction evidence="9 10 12">
        <text>L-threonyl-[protein] + FAD = FMN-L-threonyl-[protein] + AMP + H(+)</text>
        <dbReference type="Rhea" id="RHEA:36847"/>
        <dbReference type="Rhea" id="RHEA-COMP:11060"/>
        <dbReference type="Rhea" id="RHEA-COMP:11061"/>
        <dbReference type="ChEBI" id="CHEBI:15378"/>
        <dbReference type="ChEBI" id="CHEBI:30013"/>
        <dbReference type="ChEBI" id="CHEBI:57692"/>
        <dbReference type="ChEBI" id="CHEBI:74257"/>
        <dbReference type="ChEBI" id="CHEBI:456215"/>
        <dbReference type="EC" id="2.7.1.180"/>
    </reaction>
</comment>
<name>A0A9D1TMI3_9FIRM</name>
<evidence type="ECO:0000256" key="5">
    <source>
        <dbReference type="ARBA" id="ARBA00022723"/>
    </source>
</evidence>
<keyword evidence="6 10" id="KW-0274">FAD</keyword>
<dbReference type="AlphaFoldDB" id="A0A9D1TMI3"/>
<keyword evidence="12" id="KW-0997">Cell inner membrane</keyword>
<evidence type="ECO:0000256" key="11">
    <source>
        <dbReference type="PIRSR" id="PIRSR006268-2"/>
    </source>
</evidence>
<keyword evidence="12" id="KW-1003">Cell membrane</keyword>
<evidence type="ECO:0000256" key="3">
    <source>
        <dbReference type="ARBA" id="ARBA00022630"/>
    </source>
</evidence>
<feature type="binding site" evidence="11">
    <location>
        <position position="179"/>
    </location>
    <ligand>
        <name>Mg(2+)</name>
        <dbReference type="ChEBI" id="CHEBI:18420"/>
    </ligand>
</feature>
<reference evidence="13" key="1">
    <citation type="journal article" date="2021" name="PeerJ">
        <title>Extensive microbial diversity within the chicken gut microbiome revealed by metagenomics and culture.</title>
        <authorList>
            <person name="Gilroy R."/>
            <person name="Ravi A."/>
            <person name="Getino M."/>
            <person name="Pursley I."/>
            <person name="Horton D.L."/>
            <person name="Alikhan N.F."/>
            <person name="Baker D."/>
            <person name="Gharbi K."/>
            <person name="Hall N."/>
            <person name="Watson M."/>
            <person name="Adriaenssens E.M."/>
            <person name="Foster-Nyarko E."/>
            <person name="Jarju S."/>
            <person name="Secka A."/>
            <person name="Antonio M."/>
            <person name="Oren A."/>
            <person name="Chaudhuri R.R."/>
            <person name="La Ragione R."/>
            <person name="Hildebrand F."/>
            <person name="Pallen M.J."/>
        </authorList>
    </citation>
    <scope>NUCLEOTIDE SEQUENCE</scope>
    <source>
        <strain evidence="13">5790</strain>
    </source>
</reference>
<dbReference type="SUPFAM" id="SSF143631">
    <property type="entry name" value="ApbE-like"/>
    <property type="match status" value="1"/>
</dbReference>
<evidence type="ECO:0000256" key="1">
    <source>
        <dbReference type="ARBA" id="ARBA00011955"/>
    </source>
</evidence>
<keyword evidence="12" id="KW-0472">Membrane</keyword>
<evidence type="ECO:0000256" key="12">
    <source>
        <dbReference type="RuleBase" id="RU363002"/>
    </source>
</evidence>
<feature type="binding site" evidence="11">
    <location>
        <position position="297"/>
    </location>
    <ligand>
        <name>Mg(2+)</name>
        <dbReference type="ChEBI" id="CHEBI:18420"/>
    </ligand>
</feature>
<dbReference type="GO" id="GO:0046872">
    <property type="term" value="F:metal ion binding"/>
    <property type="evidence" value="ECO:0007669"/>
    <property type="project" value="UniProtKB-UniRule"/>
</dbReference>
<keyword evidence="4 10" id="KW-0808">Transferase</keyword>
<keyword evidence="5 10" id="KW-0479">Metal-binding</keyword>
<sequence>MKFNYYFCKSKIAAIVLSTLASIALLSSCAAETPYSETAFALNTACTITVGEADDSAAAIGGAFEIVYDIQSKIDYYDPNSVVSKFNSAPAWEAVELDADTFEIVRTALEVSRASGGAFDITVAPVKDLWDFKSEAPVLPDSYDIGSALSYVGYEKLILDTEARTLTKTEDGVKIDLGGCGKGYSCQKAAEYISENYPECYAILDFGGNVSVYGKNPRSSDGAFTAGIQEPFEAGGSYNQTVRLSSGESIVTSGIYQQYFESDGEIYHHIIDPSTGMPSRSGTASVSVIHQSSLTADCLSTACLVLGKERGTALAQEFGAQTIWIDLEE</sequence>
<organism evidence="13 14">
    <name type="scientific">Candidatus Monoglobus merdigallinarum</name>
    <dbReference type="NCBI Taxonomy" id="2838698"/>
    <lineage>
        <taxon>Bacteria</taxon>
        <taxon>Bacillati</taxon>
        <taxon>Bacillota</taxon>
        <taxon>Clostridia</taxon>
        <taxon>Monoglobales</taxon>
        <taxon>Monoglobaceae</taxon>
        <taxon>Monoglobus</taxon>
    </lineage>
</organism>
<comment type="cofactor">
    <cofactor evidence="11">
        <name>Mg(2+)</name>
        <dbReference type="ChEBI" id="CHEBI:18420"/>
    </cofactor>
    <cofactor evidence="11">
        <name>Mn(2+)</name>
        <dbReference type="ChEBI" id="CHEBI:29035"/>
    </cofactor>
    <text evidence="11">Magnesium. Can also use manganese.</text>
</comment>
<keyword evidence="3 10" id="KW-0285">Flavoprotein</keyword>
<evidence type="ECO:0000256" key="4">
    <source>
        <dbReference type="ARBA" id="ARBA00022679"/>
    </source>
</evidence>
<comment type="caution">
    <text evidence="13">The sequence shown here is derived from an EMBL/GenBank/DDBJ whole genome shotgun (WGS) entry which is preliminary data.</text>
</comment>
<keyword evidence="7 10" id="KW-0460">Magnesium</keyword>
<dbReference type="InterPro" id="IPR024932">
    <property type="entry name" value="ApbE"/>
</dbReference>
<evidence type="ECO:0000256" key="9">
    <source>
        <dbReference type="ARBA" id="ARBA00048540"/>
    </source>
</evidence>
<evidence type="ECO:0000256" key="8">
    <source>
        <dbReference type="ARBA" id="ARBA00031306"/>
    </source>
</evidence>
<accession>A0A9D1TMI3</accession>
<evidence type="ECO:0000313" key="13">
    <source>
        <dbReference type="EMBL" id="HIV85788.1"/>
    </source>
</evidence>
<evidence type="ECO:0000256" key="6">
    <source>
        <dbReference type="ARBA" id="ARBA00022827"/>
    </source>
</evidence>
<evidence type="ECO:0000313" key="14">
    <source>
        <dbReference type="Proteomes" id="UP000824162"/>
    </source>
</evidence>
<dbReference type="GO" id="GO:0005886">
    <property type="term" value="C:plasma membrane"/>
    <property type="evidence" value="ECO:0007669"/>
    <property type="project" value="UniProtKB-SubCell"/>
</dbReference>
<comment type="function">
    <text evidence="12">Flavin transferase that catalyzes the transfer of the FMN moiety of FAD and its covalent binding to the hydroxyl group of a threonine residue in a target flavoprotein.</text>
</comment>
<dbReference type="Gene3D" id="3.10.520.10">
    <property type="entry name" value="ApbE-like domains"/>
    <property type="match status" value="1"/>
</dbReference>
<reference evidence="13" key="2">
    <citation type="submission" date="2021-04" db="EMBL/GenBank/DDBJ databases">
        <authorList>
            <person name="Gilroy R."/>
        </authorList>
    </citation>
    <scope>NUCLEOTIDE SEQUENCE</scope>
    <source>
        <strain evidence="13">5790</strain>
    </source>
</reference>
<keyword evidence="12" id="KW-0449">Lipoprotein</keyword>
<dbReference type="GO" id="GO:0016740">
    <property type="term" value="F:transferase activity"/>
    <property type="evidence" value="ECO:0007669"/>
    <property type="project" value="UniProtKB-UniRule"/>
</dbReference>
<feature type="binding site" evidence="11">
    <location>
        <position position="301"/>
    </location>
    <ligand>
        <name>Mg(2+)</name>
        <dbReference type="ChEBI" id="CHEBI:18420"/>
    </ligand>
</feature>
<comment type="similarity">
    <text evidence="10 12">Belongs to the ApbE family.</text>
</comment>
<comment type="subcellular location">
    <subcellularLocation>
        <location evidence="12">Cell inner membrane</location>
        <topology evidence="12">Lipid-anchor</topology>
        <orientation evidence="12">Periplasmic side</orientation>
    </subcellularLocation>
</comment>
<gene>
    <name evidence="13" type="ORF">H9900_03140</name>
</gene>
<feature type="signal peptide" evidence="12">
    <location>
        <begin position="1"/>
        <end position="30"/>
    </location>
</feature>
<dbReference type="EC" id="2.7.1.180" evidence="1 10"/>
<dbReference type="PIRSF" id="PIRSF006268">
    <property type="entry name" value="ApbE"/>
    <property type="match status" value="1"/>
</dbReference>
<feature type="chain" id="PRO_5039760883" description="FAD:protein FMN transferase" evidence="12">
    <location>
        <begin position="31"/>
        <end position="329"/>
    </location>
</feature>
<dbReference type="InterPro" id="IPR003374">
    <property type="entry name" value="ApbE-like_sf"/>
</dbReference>
<keyword evidence="12" id="KW-0732">Signal</keyword>
<protein>
    <recommendedName>
        <fullName evidence="2 10">FAD:protein FMN transferase</fullName>
        <ecNumber evidence="1 10">2.7.1.180</ecNumber>
    </recommendedName>
    <alternativeName>
        <fullName evidence="8 10">Flavin transferase</fullName>
    </alternativeName>
</protein>
<proteinExistence type="inferred from homology"/>